<dbReference type="Proteomes" id="UP000253495">
    <property type="component" value="Unassembled WGS sequence"/>
</dbReference>
<name>A0A368W0T7_9ACTN</name>
<evidence type="ECO:0000313" key="2">
    <source>
        <dbReference type="Proteomes" id="UP000253495"/>
    </source>
</evidence>
<keyword evidence="2" id="KW-1185">Reference proteome</keyword>
<dbReference type="EMBL" id="QPJC01000001">
    <property type="protein sequence ID" value="RCW46834.1"/>
    <property type="molecule type" value="Genomic_DNA"/>
</dbReference>
<evidence type="ECO:0000313" key="1">
    <source>
        <dbReference type="EMBL" id="RCW46834.1"/>
    </source>
</evidence>
<sequence length="105" mass="11522">MTNPPAESPISFGLGLLDSLDTHPKLPHFVPDCLKLGRLLAGGEVFRLGVDERSTAAHRGQDPFVLELLDRNVNGQLGNAVLVRQRAQRRKLLPNLHVTSRDLPA</sequence>
<protein>
    <submittedName>
        <fullName evidence="1">Uncharacterized protein</fullName>
    </submittedName>
</protein>
<proteinExistence type="predicted"/>
<comment type="caution">
    <text evidence="1">The sequence shown here is derived from an EMBL/GenBank/DDBJ whole genome shotgun (WGS) entry which is preliminary data.</text>
</comment>
<accession>A0A368W0T7</accession>
<dbReference type="AlphaFoldDB" id="A0A368W0T7"/>
<reference evidence="1 2" key="1">
    <citation type="submission" date="2018-07" db="EMBL/GenBank/DDBJ databases">
        <title>Genomic Encyclopedia of Type Strains, Phase III (KMG-III): the genomes of soil and plant-associated and newly described type strains.</title>
        <authorList>
            <person name="Whitman W."/>
        </authorList>
    </citation>
    <scope>NUCLEOTIDE SEQUENCE [LARGE SCALE GENOMIC DNA]</scope>
    <source>
        <strain evidence="1 2">CECT 8575</strain>
    </source>
</reference>
<organism evidence="1 2">
    <name type="scientific">Halopolyspora algeriensis</name>
    <dbReference type="NCBI Taxonomy" id="1500506"/>
    <lineage>
        <taxon>Bacteria</taxon>
        <taxon>Bacillati</taxon>
        <taxon>Actinomycetota</taxon>
        <taxon>Actinomycetes</taxon>
        <taxon>Actinomycetes incertae sedis</taxon>
        <taxon>Halopolyspora</taxon>
    </lineage>
</organism>
<gene>
    <name evidence="1" type="ORF">DFQ14_101173</name>
</gene>